<accession>A0A5M9MAR0</accession>
<dbReference type="EMBL" id="QUQM01000008">
    <property type="protein sequence ID" value="KAA8642530.1"/>
    <property type="molecule type" value="Genomic_DNA"/>
</dbReference>
<gene>
    <name evidence="1" type="ORF">ATNIH1004_011475</name>
</gene>
<reference evidence="1 2" key="1">
    <citation type="submission" date="2019-08" db="EMBL/GenBank/DDBJ databases">
        <title>The genome sequence of a newly discovered highly antifungal drug resistant Aspergillus species, Aspergillus tanneri NIH 1004.</title>
        <authorList>
            <person name="Mounaud S."/>
            <person name="Singh I."/>
            <person name="Joardar V."/>
            <person name="Pakala S."/>
            <person name="Pakala S."/>
            <person name="Venepally P."/>
            <person name="Chung J.K."/>
            <person name="Losada L."/>
            <person name="Nierman W.C."/>
        </authorList>
    </citation>
    <scope>NUCLEOTIDE SEQUENCE [LARGE SCALE GENOMIC DNA]</scope>
    <source>
        <strain evidence="1 2">NIH1004</strain>
    </source>
</reference>
<dbReference type="GeneID" id="54334176"/>
<organism evidence="1 2">
    <name type="scientific">Aspergillus tanneri</name>
    <dbReference type="NCBI Taxonomy" id="1220188"/>
    <lineage>
        <taxon>Eukaryota</taxon>
        <taxon>Fungi</taxon>
        <taxon>Dikarya</taxon>
        <taxon>Ascomycota</taxon>
        <taxon>Pezizomycotina</taxon>
        <taxon>Eurotiomycetes</taxon>
        <taxon>Eurotiomycetidae</taxon>
        <taxon>Eurotiales</taxon>
        <taxon>Aspergillaceae</taxon>
        <taxon>Aspergillus</taxon>
        <taxon>Aspergillus subgen. Circumdati</taxon>
    </lineage>
</organism>
<dbReference type="AlphaFoldDB" id="A0A5M9MAR0"/>
<dbReference type="RefSeq" id="XP_033421892.1">
    <property type="nucleotide sequence ID" value="XM_033576037.1"/>
</dbReference>
<comment type="caution">
    <text evidence="1">The sequence shown here is derived from an EMBL/GenBank/DDBJ whole genome shotgun (WGS) entry which is preliminary data.</text>
</comment>
<dbReference type="OrthoDB" id="4485185at2759"/>
<protein>
    <submittedName>
        <fullName evidence="1">Uncharacterized protein</fullName>
    </submittedName>
</protein>
<evidence type="ECO:0000313" key="2">
    <source>
        <dbReference type="Proteomes" id="UP000324241"/>
    </source>
</evidence>
<sequence length="279" mass="31432">MFITRHYWGLAIRETRTDSTSSRERETWQGRCSLSSKPTLQDYPYQTSRAGDGSLVYWISQRESAQSDERVWVPVRSVCALNDEPNQIRFGLVPPDPHVKAHTSKATFNRLDEIMDFCPVFFDRWITNDTRRTQSGLHYRNLHVSIGSSPTNDQKRAAKRLVTEADFTGPEPRATKWLSDFLVLTLIHESTHAIAFVGEGNALIDLSCKDEAGNVIALSTFPPCMAQIAKGTNGFDAAGNRQGGHKDAEAFAMYAMATWVNAVSWFKGYMPKDRETYKG</sequence>
<proteinExistence type="predicted"/>
<evidence type="ECO:0000313" key="1">
    <source>
        <dbReference type="EMBL" id="KAA8642530.1"/>
    </source>
</evidence>
<dbReference type="VEuPathDB" id="FungiDB:EYZ11_007636"/>
<dbReference type="Proteomes" id="UP000324241">
    <property type="component" value="Unassembled WGS sequence"/>
</dbReference>
<name>A0A5M9MAR0_9EURO</name>